<evidence type="ECO:0000256" key="2">
    <source>
        <dbReference type="ARBA" id="ARBA00005648"/>
    </source>
</evidence>
<dbReference type="Pfam" id="PF07970">
    <property type="entry name" value="COPIIcoated_ERV"/>
    <property type="match status" value="1"/>
</dbReference>
<keyword evidence="11" id="KW-1185">Reference proteome</keyword>
<proteinExistence type="inferred from homology"/>
<feature type="region of interest" description="Disordered" evidence="6">
    <location>
        <begin position="1"/>
        <end position="95"/>
    </location>
</feature>
<dbReference type="GO" id="GO:0016020">
    <property type="term" value="C:membrane"/>
    <property type="evidence" value="ECO:0007669"/>
    <property type="project" value="UniProtKB-SubCell"/>
</dbReference>
<feature type="domain" description="Endoplasmic reticulum vesicle transporter N-terminal" evidence="9">
    <location>
        <begin position="97"/>
        <end position="187"/>
    </location>
</feature>
<dbReference type="InterPro" id="IPR039542">
    <property type="entry name" value="Erv_N"/>
</dbReference>
<evidence type="ECO:0000256" key="3">
    <source>
        <dbReference type="ARBA" id="ARBA00022692"/>
    </source>
</evidence>
<keyword evidence="3 7" id="KW-0812">Transmembrane</keyword>
<evidence type="ECO:0000256" key="5">
    <source>
        <dbReference type="ARBA" id="ARBA00023136"/>
    </source>
</evidence>
<evidence type="ECO:0000256" key="7">
    <source>
        <dbReference type="SAM" id="Phobius"/>
    </source>
</evidence>
<evidence type="ECO:0008006" key="12">
    <source>
        <dbReference type="Google" id="ProtNLM"/>
    </source>
</evidence>
<accession>A0ABD3PVV3</accession>
<comment type="caution">
    <text evidence="10">The sequence shown here is derived from an EMBL/GenBank/DDBJ whole genome shotgun (WGS) entry which is preliminary data.</text>
</comment>
<evidence type="ECO:0000256" key="1">
    <source>
        <dbReference type="ARBA" id="ARBA00004141"/>
    </source>
</evidence>
<comment type="similarity">
    <text evidence="2">Belongs to the ERGIC family.</text>
</comment>
<protein>
    <recommendedName>
        <fullName evidence="12">Endoplasmic reticulum-Golgi intermediate compartment protein 3</fullName>
    </recommendedName>
</protein>
<keyword evidence="5 7" id="KW-0472">Membrane</keyword>
<dbReference type="PANTHER" id="PTHR10984:SF25">
    <property type="entry name" value="ENDOPLASMIC RETICULUM-GOLGI INTERMEDIATE COMPARTMENT PROTEIN 3"/>
    <property type="match status" value="1"/>
</dbReference>
<dbReference type="AlphaFoldDB" id="A0ABD3PVV3"/>
<keyword evidence="4 7" id="KW-1133">Transmembrane helix</keyword>
<feature type="transmembrane region" description="Helical" evidence="7">
    <location>
        <begin position="526"/>
        <end position="548"/>
    </location>
</feature>
<name>A0ABD3PVV3_9STRA</name>
<evidence type="ECO:0000259" key="9">
    <source>
        <dbReference type="Pfam" id="PF13850"/>
    </source>
</evidence>
<gene>
    <name evidence="10" type="ORF">ACHAW5_006915</name>
</gene>
<feature type="compositionally biased region" description="Low complexity" evidence="6">
    <location>
        <begin position="34"/>
        <end position="46"/>
    </location>
</feature>
<feature type="domain" description="Endoplasmic reticulum vesicle transporter C-terminal" evidence="8">
    <location>
        <begin position="242"/>
        <end position="545"/>
    </location>
</feature>
<evidence type="ECO:0000313" key="11">
    <source>
        <dbReference type="Proteomes" id="UP001530315"/>
    </source>
</evidence>
<evidence type="ECO:0000259" key="8">
    <source>
        <dbReference type="Pfam" id="PF07970"/>
    </source>
</evidence>
<dbReference type="Pfam" id="PF13850">
    <property type="entry name" value="ERGIC_N"/>
    <property type="match status" value="1"/>
</dbReference>
<reference evidence="10 11" key="1">
    <citation type="submission" date="2024-10" db="EMBL/GenBank/DDBJ databases">
        <title>Updated reference genomes for cyclostephanoid diatoms.</title>
        <authorList>
            <person name="Roberts W.R."/>
            <person name="Alverson A.J."/>
        </authorList>
    </citation>
    <scope>NUCLEOTIDE SEQUENCE [LARGE SCALE GENOMIC DNA]</scope>
    <source>
        <strain evidence="10 11">AJA276-08</strain>
    </source>
</reference>
<comment type="subcellular location">
    <subcellularLocation>
        <location evidence="1">Membrane</location>
        <topology evidence="1">Multi-pass membrane protein</topology>
    </subcellularLocation>
</comment>
<organism evidence="10 11">
    <name type="scientific">Stephanodiscus triporus</name>
    <dbReference type="NCBI Taxonomy" id="2934178"/>
    <lineage>
        <taxon>Eukaryota</taxon>
        <taxon>Sar</taxon>
        <taxon>Stramenopiles</taxon>
        <taxon>Ochrophyta</taxon>
        <taxon>Bacillariophyta</taxon>
        <taxon>Coscinodiscophyceae</taxon>
        <taxon>Thalassiosirophycidae</taxon>
        <taxon>Stephanodiscales</taxon>
        <taxon>Stephanodiscaceae</taxon>
        <taxon>Stephanodiscus</taxon>
    </lineage>
</organism>
<evidence type="ECO:0000313" key="10">
    <source>
        <dbReference type="EMBL" id="KAL3791476.1"/>
    </source>
</evidence>
<dbReference type="InterPro" id="IPR045888">
    <property type="entry name" value="Erv"/>
</dbReference>
<evidence type="ECO:0000256" key="4">
    <source>
        <dbReference type="ARBA" id="ARBA00022989"/>
    </source>
</evidence>
<sequence>MSSRRQQRSLLLPDPPALSVRQFNLSSPSPVHHQYQYQQQQQQQQYPNHNDHPYNLQQLHRRRSRGHELPYPSKPAEEEDKYDKRSSSSSKASRLAKKLDIFPKTERDYTVRTERGGQLTTIGYVIMSILILAEYATWRGMNSQSLEHIVVDTSIGKRMKVNLNITFPAIHCDDVHLDVMDVAGDSHNGLDDMMMKRRLRLRDGSPIPDSEIRAVANVKAEQDKNRRELLKAEVGEDYCGPCYGARTDNEDGCCDTCDDVLAAYRKMHWNEDAVTALAEQCVREGRAKNTPKKMAGGEGCNLSGHFTVNRVGGNFHIAMGEGVDRDGRHVHNFLPEDRVNFNASHVVHELSFMDAEYGDVVAGGTGGLKDELAKVGINGERSLNGVRKFVSADTGTTGLFQYFIKVVPTRYRGDIIDDMGVSTRGKTPSPGGDDQRRVLETNRYFYTERFRPLIGEVHEEAIMLGGGDAESGTAGVHVGGKYGGTLHEKMEHHDSMNAVLPGIFFVYEIYPFAVEVTRNSVPLMHLLTRIMAAVGGVFTIMSLIDGAMYSRDKKFRRSTSLQ</sequence>
<dbReference type="InterPro" id="IPR012936">
    <property type="entry name" value="Erv_C"/>
</dbReference>
<dbReference type="EMBL" id="JALLAZ020000591">
    <property type="protein sequence ID" value="KAL3791476.1"/>
    <property type="molecule type" value="Genomic_DNA"/>
</dbReference>
<dbReference type="PANTHER" id="PTHR10984">
    <property type="entry name" value="ENDOPLASMIC RETICULUM-GOLGI INTERMEDIATE COMPARTMENT PROTEIN"/>
    <property type="match status" value="1"/>
</dbReference>
<evidence type="ECO:0000256" key="6">
    <source>
        <dbReference type="SAM" id="MobiDB-lite"/>
    </source>
</evidence>
<dbReference type="Proteomes" id="UP001530315">
    <property type="component" value="Unassembled WGS sequence"/>
</dbReference>